<dbReference type="VEuPathDB" id="FungiDB:MELLADRAFT_67061"/>
<dbReference type="OrthoDB" id="10575494at2759"/>
<accession>F4S1M6</accession>
<dbReference type="HOGENOM" id="CLU_927742_0_0_1"/>
<dbReference type="EMBL" id="GL883138">
    <property type="protein sequence ID" value="EGG01403.1"/>
    <property type="molecule type" value="Genomic_DNA"/>
</dbReference>
<dbReference type="AlphaFoldDB" id="F4S1M6"/>
<name>F4S1M6_MELLP</name>
<dbReference type="KEGG" id="mlr:MELLADRAFT_67061"/>
<evidence type="ECO:0000313" key="1">
    <source>
        <dbReference type="EMBL" id="EGG01403.1"/>
    </source>
</evidence>
<keyword evidence="2" id="KW-1185">Reference proteome</keyword>
<dbReference type="InParanoid" id="F4S1M6"/>
<sequence>MKEQMCVLDVEEPNTPPSMLRQARRFSNPSSNNETMDTIDVPLHLLIKILATRFFLEAKKTTYAPLNDQGTLMPSVEWTIMAQLWRLARNKWFEATFPVGFDITNRKLSLELFTKVKRLTPTIRTKFRRLVLLNIAFPNAKNPAIPCLQVLLLKIKNHPFGRYYSMKEDDINRIALIRLIGTDLINYGHLWIQRSSGSRPTFRIEIKSGKYHEAIREIDRRLFDNVRSIAQVDKEDMALLQIFRAWEPVPICTDSPSVINTGYVSFKKGNSKWALSLNFGVKVNDNNAYNGSIIILRTDL</sequence>
<evidence type="ECO:0000313" key="2">
    <source>
        <dbReference type="Proteomes" id="UP000001072"/>
    </source>
</evidence>
<gene>
    <name evidence="1" type="ORF">MELLADRAFT_67061</name>
</gene>
<dbReference type="RefSeq" id="XP_007415253.1">
    <property type="nucleotide sequence ID" value="XM_007415191.1"/>
</dbReference>
<dbReference type="Proteomes" id="UP000001072">
    <property type="component" value="Unassembled WGS sequence"/>
</dbReference>
<protein>
    <submittedName>
        <fullName evidence="1">Uncharacterized protein</fullName>
    </submittedName>
</protein>
<organism evidence="2">
    <name type="scientific">Melampsora larici-populina (strain 98AG31 / pathotype 3-4-7)</name>
    <name type="common">Poplar leaf rust fungus</name>
    <dbReference type="NCBI Taxonomy" id="747676"/>
    <lineage>
        <taxon>Eukaryota</taxon>
        <taxon>Fungi</taxon>
        <taxon>Dikarya</taxon>
        <taxon>Basidiomycota</taxon>
        <taxon>Pucciniomycotina</taxon>
        <taxon>Pucciniomycetes</taxon>
        <taxon>Pucciniales</taxon>
        <taxon>Melampsoraceae</taxon>
        <taxon>Melampsora</taxon>
    </lineage>
</organism>
<proteinExistence type="predicted"/>
<dbReference type="GeneID" id="18930760"/>
<reference evidence="2" key="1">
    <citation type="journal article" date="2011" name="Proc. Natl. Acad. Sci. U.S.A.">
        <title>Obligate biotrophy features unraveled by the genomic analysis of rust fungi.</title>
        <authorList>
            <person name="Duplessis S."/>
            <person name="Cuomo C.A."/>
            <person name="Lin Y.-C."/>
            <person name="Aerts A."/>
            <person name="Tisserant E."/>
            <person name="Veneault-Fourrey C."/>
            <person name="Joly D.L."/>
            <person name="Hacquard S."/>
            <person name="Amselem J."/>
            <person name="Cantarel B.L."/>
            <person name="Chiu R."/>
            <person name="Coutinho P.M."/>
            <person name="Feau N."/>
            <person name="Field M."/>
            <person name="Frey P."/>
            <person name="Gelhaye E."/>
            <person name="Goldberg J."/>
            <person name="Grabherr M.G."/>
            <person name="Kodira C.D."/>
            <person name="Kohler A."/>
            <person name="Kuees U."/>
            <person name="Lindquist E.A."/>
            <person name="Lucas S.M."/>
            <person name="Mago R."/>
            <person name="Mauceli E."/>
            <person name="Morin E."/>
            <person name="Murat C."/>
            <person name="Pangilinan J.L."/>
            <person name="Park R."/>
            <person name="Pearson M."/>
            <person name="Quesneville H."/>
            <person name="Rouhier N."/>
            <person name="Sakthikumar S."/>
            <person name="Salamov A.A."/>
            <person name="Schmutz J."/>
            <person name="Selles B."/>
            <person name="Shapiro H."/>
            <person name="Tanguay P."/>
            <person name="Tuskan G.A."/>
            <person name="Henrissat B."/>
            <person name="Van de Peer Y."/>
            <person name="Rouze P."/>
            <person name="Ellis J.G."/>
            <person name="Dodds P.N."/>
            <person name="Schein J.E."/>
            <person name="Zhong S."/>
            <person name="Hamelin R.C."/>
            <person name="Grigoriev I.V."/>
            <person name="Szabo L.J."/>
            <person name="Martin F."/>
        </authorList>
    </citation>
    <scope>NUCLEOTIDE SEQUENCE [LARGE SCALE GENOMIC DNA]</scope>
    <source>
        <strain evidence="2">98AG31 / pathotype 3-4-7</strain>
    </source>
</reference>